<evidence type="ECO:0000313" key="2">
    <source>
        <dbReference type="Proteomes" id="UP000640426"/>
    </source>
</evidence>
<protein>
    <submittedName>
        <fullName evidence="1">Uncharacterized protein</fullName>
    </submittedName>
</protein>
<dbReference type="EMBL" id="JAELXS010000010">
    <property type="protein sequence ID" value="MBJ6123274.1"/>
    <property type="molecule type" value="Genomic_DNA"/>
</dbReference>
<evidence type="ECO:0000313" key="1">
    <source>
        <dbReference type="EMBL" id="MBJ6123274.1"/>
    </source>
</evidence>
<organism evidence="1 2">
    <name type="scientific">Sphingomonas mollis</name>
    <dbReference type="NCBI Taxonomy" id="2795726"/>
    <lineage>
        <taxon>Bacteria</taxon>
        <taxon>Pseudomonadati</taxon>
        <taxon>Pseudomonadota</taxon>
        <taxon>Alphaproteobacteria</taxon>
        <taxon>Sphingomonadales</taxon>
        <taxon>Sphingomonadaceae</taxon>
        <taxon>Sphingomonas</taxon>
    </lineage>
</organism>
<comment type="caution">
    <text evidence="1">The sequence shown here is derived from an EMBL/GenBank/DDBJ whole genome shotgun (WGS) entry which is preliminary data.</text>
</comment>
<accession>A0ABS0XTC6</accession>
<dbReference type="RefSeq" id="WP_199040403.1">
    <property type="nucleotide sequence ID" value="NZ_JAELXS010000010.1"/>
</dbReference>
<keyword evidence="2" id="KW-1185">Reference proteome</keyword>
<name>A0ABS0XTC6_9SPHN</name>
<dbReference type="Proteomes" id="UP000640426">
    <property type="component" value="Unassembled WGS sequence"/>
</dbReference>
<gene>
    <name evidence="1" type="ORF">JAO74_15920</name>
</gene>
<sequence>MTASELQDLIVSTLLREHGGLRRRWRIVVGPVRLHDLATHAHCNWSLAPSGDYRETDRVERLLDRMRLDHPIVTSG</sequence>
<reference evidence="2" key="1">
    <citation type="submission" date="2020-12" db="EMBL/GenBank/DDBJ databases">
        <title>Hymenobacter sp.</title>
        <authorList>
            <person name="Kim M.K."/>
        </authorList>
    </citation>
    <scope>NUCLEOTIDE SEQUENCE [LARGE SCALE GENOMIC DNA]</scope>
    <source>
        <strain evidence="2">BT553</strain>
    </source>
</reference>
<proteinExistence type="predicted"/>